<organism evidence="5 6">
    <name type="scientific">Coemansia asiatica</name>
    <dbReference type="NCBI Taxonomy" id="1052880"/>
    <lineage>
        <taxon>Eukaryota</taxon>
        <taxon>Fungi</taxon>
        <taxon>Fungi incertae sedis</taxon>
        <taxon>Zoopagomycota</taxon>
        <taxon>Kickxellomycotina</taxon>
        <taxon>Kickxellomycetes</taxon>
        <taxon>Kickxellales</taxon>
        <taxon>Kickxellaceae</taxon>
        <taxon>Coemansia</taxon>
    </lineage>
</organism>
<evidence type="ECO:0008006" key="7">
    <source>
        <dbReference type="Google" id="ProtNLM"/>
    </source>
</evidence>
<evidence type="ECO:0000256" key="4">
    <source>
        <dbReference type="SAM" id="MobiDB-lite"/>
    </source>
</evidence>
<evidence type="ECO:0000313" key="6">
    <source>
        <dbReference type="Proteomes" id="UP001145021"/>
    </source>
</evidence>
<dbReference type="InterPro" id="IPR036770">
    <property type="entry name" value="Ankyrin_rpt-contain_sf"/>
</dbReference>
<dbReference type="EMBL" id="JANBOH010000309">
    <property type="protein sequence ID" value="KAJ1642992.1"/>
    <property type="molecule type" value="Genomic_DNA"/>
</dbReference>
<feature type="repeat" description="ANK" evidence="3">
    <location>
        <begin position="33"/>
        <end position="65"/>
    </location>
</feature>
<evidence type="ECO:0000256" key="2">
    <source>
        <dbReference type="ARBA" id="ARBA00023043"/>
    </source>
</evidence>
<feature type="region of interest" description="Disordered" evidence="4">
    <location>
        <begin position="187"/>
        <end position="229"/>
    </location>
</feature>
<protein>
    <recommendedName>
        <fullName evidence="7">Ankyrin</fullName>
    </recommendedName>
</protein>
<evidence type="ECO:0000256" key="3">
    <source>
        <dbReference type="PROSITE-ProRule" id="PRU00023"/>
    </source>
</evidence>
<sequence>MANIWTAASDGNLSRVQELVEKDKSLVNAKDQNGYSPMHAASSWSHLHVLKYLIENGGNVNITDPDGDTPLHICENKECAALLLEHGSDPSIENLEGLTPVHTTLENEATEVTEMLCKCLGIPVPKLGEVRDPEDADAPNDTITDAKLEELSNWLLQNAEENSDADEDALREMVTNFVLERLRISNGDNKPEDTVAATIASSTDRKSLDDPAFAQEQPESKAEEGKKSD</sequence>
<feature type="compositionally biased region" description="Basic and acidic residues" evidence="4">
    <location>
        <begin position="218"/>
        <end position="229"/>
    </location>
</feature>
<dbReference type="PANTHER" id="PTHR24171:SF9">
    <property type="entry name" value="ANKYRIN REPEAT DOMAIN-CONTAINING PROTEIN 39"/>
    <property type="match status" value="1"/>
</dbReference>
<dbReference type="Proteomes" id="UP001145021">
    <property type="component" value="Unassembled WGS sequence"/>
</dbReference>
<dbReference type="PANTHER" id="PTHR24171">
    <property type="entry name" value="ANKYRIN REPEAT DOMAIN-CONTAINING PROTEIN 39-RELATED"/>
    <property type="match status" value="1"/>
</dbReference>
<dbReference type="PROSITE" id="PS50088">
    <property type="entry name" value="ANK_REPEAT"/>
    <property type="match status" value="1"/>
</dbReference>
<evidence type="ECO:0000313" key="5">
    <source>
        <dbReference type="EMBL" id="KAJ1642992.1"/>
    </source>
</evidence>
<dbReference type="PROSITE" id="PS50297">
    <property type="entry name" value="ANK_REP_REGION"/>
    <property type="match status" value="1"/>
</dbReference>
<keyword evidence="6" id="KW-1185">Reference proteome</keyword>
<keyword evidence="2 3" id="KW-0040">ANK repeat</keyword>
<name>A0A9W7XHP2_9FUNG</name>
<dbReference type="InterPro" id="IPR002110">
    <property type="entry name" value="Ankyrin_rpt"/>
</dbReference>
<dbReference type="SUPFAM" id="SSF48403">
    <property type="entry name" value="Ankyrin repeat"/>
    <property type="match status" value="1"/>
</dbReference>
<proteinExistence type="predicted"/>
<keyword evidence="1" id="KW-0677">Repeat</keyword>
<reference evidence="5" key="1">
    <citation type="submission" date="2022-07" db="EMBL/GenBank/DDBJ databases">
        <title>Phylogenomic reconstructions and comparative analyses of Kickxellomycotina fungi.</title>
        <authorList>
            <person name="Reynolds N.K."/>
            <person name="Stajich J.E."/>
            <person name="Barry K."/>
            <person name="Grigoriev I.V."/>
            <person name="Crous P."/>
            <person name="Smith M.E."/>
        </authorList>
    </citation>
    <scope>NUCLEOTIDE SEQUENCE</scope>
    <source>
        <strain evidence="5">NBRC 105413</strain>
    </source>
</reference>
<dbReference type="Gene3D" id="1.25.40.20">
    <property type="entry name" value="Ankyrin repeat-containing domain"/>
    <property type="match status" value="1"/>
</dbReference>
<evidence type="ECO:0000256" key="1">
    <source>
        <dbReference type="ARBA" id="ARBA00022737"/>
    </source>
</evidence>
<accession>A0A9W7XHP2</accession>
<comment type="caution">
    <text evidence="5">The sequence shown here is derived from an EMBL/GenBank/DDBJ whole genome shotgun (WGS) entry which is preliminary data.</text>
</comment>
<gene>
    <name evidence="5" type="ORF">LPJ64_005193</name>
</gene>
<dbReference type="AlphaFoldDB" id="A0A9W7XHP2"/>
<dbReference type="SMART" id="SM00248">
    <property type="entry name" value="ANK"/>
    <property type="match status" value="3"/>
</dbReference>
<dbReference type="Pfam" id="PF12796">
    <property type="entry name" value="Ank_2"/>
    <property type="match status" value="1"/>
</dbReference>